<evidence type="ECO:0000259" key="2">
    <source>
        <dbReference type="PROSITE" id="PS50943"/>
    </source>
</evidence>
<proteinExistence type="inferred from homology"/>
<evidence type="ECO:0000256" key="1">
    <source>
        <dbReference type="ARBA" id="ARBA00007227"/>
    </source>
</evidence>
<dbReference type="PROSITE" id="PS50943">
    <property type="entry name" value="HTH_CROC1"/>
    <property type="match status" value="1"/>
</dbReference>
<dbReference type="Gene3D" id="1.10.260.40">
    <property type="entry name" value="lambda repressor-like DNA-binding domains"/>
    <property type="match status" value="1"/>
</dbReference>
<dbReference type="SUPFAM" id="SSF47413">
    <property type="entry name" value="lambda repressor-like DNA-binding domains"/>
    <property type="match status" value="1"/>
</dbReference>
<dbReference type="PANTHER" id="PTHR40455:SF1">
    <property type="entry name" value="ANTITOXIN HIGA"/>
    <property type="match status" value="1"/>
</dbReference>
<accession>A0A6S6U0N8</accession>
<dbReference type="Gene3D" id="1.10.10.2910">
    <property type="match status" value="1"/>
</dbReference>
<dbReference type="InterPro" id="IPR039060">
    <property type="entry name" value="Antitox_HigA"/>
</dbReference>
<protein>
    <submittedName>
        <fullName evidence="3">Plasmid-related protein</fullName>
    </submittedName>
</protein>
<comment type="similarity">
    <text evidence="1">Belongs to the short-chain fatty acyl-CoA assimilation regulator (ScfR) family.</text>
</comment>
<dbReference type="PANTHER" id="PTHR40455">
    <property type="entry name" value="ANTITOXIN HIGA"/>
    <property type="match status" value="1"/>
</dbReference>
<dbReference type="AlphaFoldDB" id="A0A6S6U0N8"/>
<dbReference type="Pfam" id="PF06114">
    <property type="entry name" value="Peptidase_M78"/>
    <property type="match status" value="1"/>
</dbReference>
<dbReference type="GO" id="GO:0001046">
    <property type="term" value="F:core promoter sequence-specific DNA binding"/>
    <property type="evidence" value="ECO:0007669"/>
    <property type="project" value="TreeGrafter"/>
</dbReference>
<feature type="domain" description="HTH cro/C1-type" evidence="2">
    <location>
        <begin position="63"/>
        <end position="116"/>
    </location>
</feature>
<evidence type="ECO:0000313" key="3">
    <source>
        <dbReference type="EMBL" id="CAA6828175.1"/>
    </source>
</evidence>
<dbReference type="InterPro" id="IPR010359">
    <property type="entry name" value="IrrE_HExxH"/>
</dbReference>
<reference evidence="3" key="1">
    <citation type="submission" date="2020-01" db="EMBL/GenBank/DDBJ databases">
        <authorList>
            <person name="Meier V. D."/>
            <person name="Meier V D."/>
        </authorList>
    </citation>
    <scope>NUCLEOTIDE SEQUENCE</scope>
    <source>
        <strain evidence="3">HLG_WM_MAG_07</strain>
    </source>
</reference>
<dbReference type="InterPro" id="IPR001387">
    <property type="entry name" value="Cro/C1-type_HTH"/>
</dbReference>
<gene>
    <name evidence="3" type="ORF">HELGO_WM8894</name>
</gene>
<sequence length="396" mass="45155">MDIKVINTEKQYHQYIDEVQRLMACEPTLNSPSSDRLELLTLVLEAYENAEYSVEPPDPIDAIKFRMEELDLKQVDLVPYCGSRSRVSEVLSRKRPLTVQMIRELSTNLGISSDTLLGLKAIEKQAVNQADWSKFPIKEILKRGWFDSLRHPAKSLEENMQTLIEESGLSFSGVSFKRTLKGDGVSPGTQYALYAWLARVTLKAREKKKLLCAFDESFITKAFFQEVAQLSWFDQGPLLAVEMLEKQGIAVVIEPALKSTLIDGAAFKDSDGTPVIGLTLRLDRLDNFWFTLLHELAHIWKHATSENAFFDDFKVSSNNRQESEANKIAREAFIPRSLWKRSDAYLKPSNENIEVLARKLRIHPAIIAGRVRRELGYSRFSDLVGQGEVRRLFNIN</sequence>
<dbReference type="GO" id="GO:0006355">
    <property type="term" value="P:regulation of DNA-templated transcription"/>
    <property type="evidence" value="ECO:0007669"/>
    <property type="project" value="InterPro"/>
</dbReference>
<organism evidence="3">
    <name type="scientific">uncultured Thiotrichaceae bacterium</name>
    <dbReference type="NCBI Taxonomy" id="298394"/>
    <lineage>
        <taxon>Bacteria</taxon>
        <taxon>Pseudomonadati</taxon>
        <taxon>Pseudomonadota</taxon>
        <taxon>Gammaproteobacteria</taxon>
        <taxon>Thiotrichales</taxon>
        <taxon>Thiotrichaceae</taxon>
        <taxon>environmental samples</taxon>
    </lineage>
</organism>
<name>A0A6S6U0N8_9GAMM</name>
<dbReference type="InterPro" id="IPR010982">
    <property type="entry name" value="Lambda_DNA-bd_dom_sf"/>
</dbReference>
<dbReference type="EMBL" id="CACVAY010000146">
    <property type="protein sequence ID" value="CAA6828175.1"/>
    <property type="molecule type" value="Genomic_DNA"/>
</dbReference>